<dbReference type="PANTHER" id="PTHR19443:SF29">
    <property type="entry name" value="PHOSPHOTRANSFERASE"/>
    <property type="match status" value="1"/>
</dbReference>
<keyword evidence="3 6" id="KW-0547">Nucleotide-binding</keyword>
<dbReference type="SUPFAM" id="SSF53067">
    <property type="entry name" value="Actin-like ATPase domain"/>
    <property type="match status" value="2"/>
</dbReference>
<keyword evidence="11" id="KW-1185">Reference proteome</keyword>
<dbReference type="EC" id="2.7.1.-" evidence="6"/>
<organism evidence="10 11">
    <name type="scientific">Helicocarpus griseus UAMH5409</name>
    <dbReference type="NCBI Taxonomy" id="1447875"/>
    <lineage>
        <taxon>Eukaryota</taxon>
        <taxon>Fungi</taxon>
        <taxon>Dikarya</taxon>
        <taxon>Ascomycota</taxon>
        <taxon>Pezizomycotina</taxon>
        <taxon>Eurotiomycetes</taxon>
        <taxon>Eurotiomycetidae</taxon>
        <taxon>Onygenales</taxon>
        <taxon>Ajellomycetaceae</taxon>
        <taxon>Helicocarpus</taxon>
    </lineage>
</organism>
<feature type="region of interest" description="Disordered" evidence="7">
    <location>
        <begin position="467"/>
        <end position="487"/>
    </location>
</feature>
<dbReference type="OrthoDB" id="419537at2759"/>
<dbReference type="GO" id="GO:0019158">
    <property type="term" value="F:mannokinase activity"/>
    <property type="evidence" value="ECO:0007669"/>
    <property type="project" value="TreeGrafter"/>
</dbReference>
<dbReference type="UniPathway" id="UPA00109">
    <property type="reaction ID" value="UER00180"/>
</dbReference>
<dbReference type="GO" id="GO:0005536">
    <property type="term" value="F:D-glucose binding"/>
    <property type="evidence" value="ECO:0007669"/>
    <property type="project" value="InterPro"/>
</dbReference>
<evidence type="ECO:0000256" key="7">
    <source>
        <dbReference type="SAM" id="MobiDB-lite"/>
    </source>
</evidence>
<evidence type="ECO:0000256" key="2">
    <source>
        <dbReference type="ARBA" id="ARBA00022679"/>
    </source>
</evidence>
<dbReference type="InterPro" id="IPR043129">
    <property type="entry name" value="ATPase_NBD"/>
</dbReference>
<dbReference type="STRING" id="1447875.A0A2B7XPV8"/>
<keyword evidence="5 6" id="KW-0067">ATP-binding</keyword>
<dbReference type="GO" id="GO:0006006">
    <property type="term" value="P:glucose metabolic process"/>
    <property type="evidence" value="ECO:0007669"/>
    <property type="project" value="TreeGrafter"/>
</dbReference>
<dbReference type="GO" id="GO:0005524">
    <property type="term" value="F:ATP binding"/>
    <property type="evidence" value="ECO:0007669"/>
    <property type="project" value="UniProtKB-UniRule"/>
</dbReference>
<evidence type="ECO:0000259" key="8">
    <source>
        <dbReference type="Pfam" id="PF00349"/>
    </source>
</evidence>
<dbReference type="GO" id="GO:0001678">
    <property type="term" value="P:intracellular glucose homeostasis"/>
    <property type="evidence" value="ECO:0007669"/>
    <property type="project" value="InterPro"/>
</dbReference>
<dbReference type="PROSITE" id="PS51748">
    <property type="entry name" value="HEXOKINASE_2"/>
    <property type="match status" value="1"/>
</dbReference>
<comment type="caution">
    <text evidence="10">The sequence shown here is derived from an EMBL/GenBank/DDBJ whole genome shotgun (WGS) entry which is preliminary data.</text>
</comment>
<dbReference type="InterPro" id="IPR022672">
    <property type="entry name" value="Hexokinase_N"/>
</dbReference>
<dbReference type="PRINTS" id="PR00475">
    <property type="entry name" value="HEXOKINASE"/>
</dbReference>
<dbReference type="Pfam" id="PF00349">
    <property type="entry name" value="Hexokinase_1"/>
    <property type="match status" value="1"/>
</dbReference>
<evidence type="ECO:0000313" key="10">
    <source>
        <dbReference type="EMBL" id="PGH10999.1"/>
    </source>
</evidence>
<keyword evidence="4 6" id="KW-0418">Kinase</keyword>
<dbReference type="GO" id="GO:0005829">
    <property type="term" value="C:cytosol"/>
    <property type="evidence" value="ECO:0007669"/>
    <property type="project" value="TreeGrafter"/>
</dbReference>
<gene>
    <name evidence="10" type="ORF">AJ79_05150</name>
</gene>
<dbReference type="GO" id="GO:0008865">
    <property type="term" value="F:fructokinase activity"/>
    <property type="evidence" value="ECO:0007669"/>
    <property type="project" value="TreeGrafter"/>
</dbReference>
<comment type="similarity">
    <text evidence="1 6">Belongs to the hexokinase family.</text>
</comment>
<dbReference type="AlphaFoldDB" id="A0A2B7XPV8"/>
<dbReference type="GO" id="GO:0006013">
    <property type="term" value="P:mannose metabolic process"/>
    <property type="evidence" value="ECO:0007669"/>
    <property type="project" value="TreeGrafter"/>
</dbReference>
<proteinExistence type="inferred from homology"/>
<dbReference type="GO" id="GO:0005739">
    <property type="term" value="C:mitochondrion"/>
    <property type="evidence" value="ECO:0007669"/>
    <property type="project" value="TreeGrafter"/>
</dbReference>
<dbReference type="InterPro" id="IPR022673">
    <property type="entry name" value="Hexokinase_C"/>
</dbReference>
<name>A0A2B7XPV8_9EURO</name>
<evidence type="ECO:0000256" key="6">
    <source>
        <dbReference type="RuleBase" id="RU362007"/>
    </source>
</evidence>
<dbReference type="EMBL" id="PDNB01000079">
    <property type="protein sequence ID" value="PGH10999.1"/>
    <property type="molecule type" value="Genomic_DNA"/>
</dbReference>
<dbReference type="Gene3D" id="3.30.420.40">
    <property type="match status" value="1"/>
</dbReference>
<protein>
    <recommendedName>
        <fullName evidence="6">Phosphotransferase</fullName>
        <ecNumber evidence="6">2.7.1.-</ecNumber>
    </recommendedName>
</protein>
<dbReference type="Pfam" id="PF03727">
    <property type="entry name" value="Hexokinase_2"/>
    <property type="match status" value="1"/>
</dbReference>
<feature type="domain" description="Hexokinase C-terminal" evidence="9">
    <location>
        <begin position="248"/>
        <end position="548"/>
    </location>
</feature>
<evidence type="ECO:0000259" key="9">
    <source>
        <dbReference type="Pfam" id="PF03727"/>
    </source>
</evidence>
<dbReference type="GO" id="GO:0004340">
    <property type="term" value="F:glucokinase activity"/>
    <property type="evidence" value="ECO:0007669"/>
    <property type="project" value="TreeGrafter"/>
</dbReference>
<evidence type="ECO:0000256" key="1">
    <source>
        <dbReference type="ARBA" id="ARBA00009225"/>
    </source>
</evidence>
<feature type="compositionally biased region" description="Polar residues" evidence="7">
    <location>
        <begin position="475"/>
        <end position="487"/>
    </location>
</feature>
<dbReference type="PANTHER" id="PTHR19443">
    <property type="entry name" value="HEXOKINASE"/>
    <property type="match status" value="1"/>
</dbReference>
<evidence type="ECO:0000256" key="3">
    <source>
        <dbReference type="ARBA" id="ARBA00022741"/>
    </source>
</evidence>
<dbReference type="GO" id="GO:0006096">
    <property type="term" value="P:glycolytic process"/>
    <property type="evidence" value="ECO:0007669"/>
    <property type="project" value="UniProtKB-UniPathway"/>
</dbReference>
<reference evidence="10 11" key="1">
    <citation type="submission" date="2017-10" db="EMBL/GenBank/DDBJ databases">
        <title>Comparative genomics in systemic dimorphic fungi from Ajellomycetaceae.</title>
        <authorList>
            <person name="Munoz J.F."/>
            <person name="Mcewen J.G."/>
            <person name="Clay O.K."/>
            <person name="Cuomo C.A."/>
        </authorList>
    </citation>
    <scope>NUCLEOTIDE SEQUENCE [LARGE SCALE GENOMIC DNA]</scope>
    <source>
        <strain evidence="10 11">UAMH5409</strain>
    </source>
</reference>
<evidence type="ECO:0000313" key="11">
    <source>
        <dbReference type="Proteomes" id="UP000223968"/>
    </source>
</evidence>
<keyword evidence="6" id="KW-0324">Glycolysis</keyword>
<dbReference type="InterPro" id="IPR001312">
    <property type="entry name" value="Hexokinase"/>
</dbReference>
<dbReference type="Proteomes" id="UP000223968">
    <property type="component" value="Unassembled WGS sequence"/>
</dbReference>
<sequence>MDDTKNPRIDNDFCAFLKPLEIPEDTLYSLSHRFSKTYQDLAANSLEQFFPIPITNLPTGKEVGRYLAAYVGLYYLRVSFIELLGDAAQEGNPNRPRVKRILEKAWPIESRLKKNHAGELFSWIGDCIAEIVTDRLEGESKEWDEPRELEMGISFCFPIKQDSLDEAVLVPTGKGFALNTHLDLRQALLDGYECHVRRSRSPSPGLAKRAKTHALPKLRITAMVNDTVATFASLAYSIRSLPNTRVVMGLLLGAGCNATVPMLIDDLHESKVRHIRLADPKAVETLVTTEWTLRAASEPLSNLNLITSWDSQLNASGDRPGFQPLEYMIAGRYLGELVRIIVHDYFHRILAISKEDLPDKLMKPYALTTEFLSLVVAPSQSGEELLADLERELPSPPLSGWKWTPSLADIVRATTTKIQRRAASLIAAASVGLLACTREIKLADLKEGKSVAETPVVCPSAVPTADPIALPHRSPGSNSPPKVKGQNNPEELVIAFSGGLIQHWPGFRESIQWHIDRLVLRGGPQELGKSIFLREVSDGGLVGVGVLAGTLQGSIEGIVGSVLD</sequence>
<evidence type="ECO:0000256" key="5">
    <source>
        <dbReference type="ARBA" id="ARBA00022840"/>
    </source>
</evidence>
<feature type="domain" description="Hexokinase N-terminal" evidence="8">
    <location>
        <begin position="16"/>
        <end position="236"/>
    </location>
</feature>
<evidence type="ECO:0000256" key="4">
    <source>
        <dbReference type="ARBA" id="ARBA00022777"/>
    </source>
</evidence>
<keyword evidence="2 6" id="KW-0808">Transferase</keyword>
<dbReference type="Gene3D" id="3.40.367.20">
    <property type="match status" value="1"/>
</dbReference>
<accession>A0A2B7XPV8</accession>